<keyword evidence="1" id="KW-0175">Coiled coil</keyword>
<keyword evidence="3" id="KW-1185">Reference proteome</keyword>
<dbReference type="OrthoDB" id="7862743at2"/>
<name>A0A1H6VN55_9RHOB</name>
<evidence type="ECO:0000256" key="1">
    <source>
        <dbReference type="SAM" id="Coils"/>
    </source>
</evidence>
<sequence>MAKTLKDLALALLNATLILIALCLFLAWQVASTARDVTGRLSEELADLAPLRGTVQDTKDELTGLRQDLAGLRDGDGPAVSQQVQARLAVLEERLDMTAERLNALSGAPERLIDHAVETTADAAAQRVMAIRGCVPAT</sequence>
<dbReference type="AlphaFoldDB" id="A0A1H6VN55"/>
<organism evidence="2 3">
    <name type="scientific">Cribrihabitans marinus</name>
    <dbReference type="NCBI Taxonomy" id="1227549"/>
    <lineage>
        <taxon>Bacteria</taxon>
        <taxon>Pseudomonadati</taxon>
        <taxon>Pseudomonadota</taxon>
        <taxon>Alphaproteobacteria</taxon>
        <taxon>Rhodobacterales</taxon>
        <taxon>Paracoccaceae</taxon>
        <taxon>Cribrihabitans</taxon>
    </lineage>
</organism>
<evidence type="ECO:0000313" key="2">
    <source>
        <dbReference type="EMBL" id="SEJ03167.1"/>
    </source>
</evidence>
<reference evidence="2 3" key="1">
    <citation type="submission" date="2016-10" db="EMBL/GenBank/DDBJ databases">
        <authorList>
            <person name="de Groot N.N."/>
        </authorList>
    </citation>
    <scope>NUCLEOTIDE SEQUENCE [LARGE SCALE GENOMIC DNA]</scope>
    <source>
        <strain evidence="2 3">DSM 29340</strain>
    </source>
</reference>
<dbReference type="EMBL" id="FNYD01000003">
    <property type="protein sequence ID" value="SEJ03167.1"/>
    <property type="molecule type" value="Genomic_DNA"/>
</dbReference>
<gene>
    <name evidence="2" type="ORF">SAMN05444007_103171</name>
</gene>
<accession>A0A1H6VN55</accession>
<protein>
    <submittedName>
        <fullName evidence="2">Uncharacterized protein</fullName>
    </submittedName>
</protein>
<dbReference type="Proteomes" id="UP000199379">
    <property type="component" value="Unassembled WGS sequence"/>
</dbReference>
<proteinExistence type="predicted"/>
<dbReference type="RefSeq" id="WP_092363499.1">
    <property type="nucleotide sequence ID" value="NZ_BMGV01000003.1"/>
</dbReference>
<evidence type="ECO:0000313" key="3">
    <source>
        <dbReference type="Proteomes" id="UP000199379"/>
    </source>
</evidence>
<feature type="coiled-coil region" evidence="1">
    <location>
        <begin position="81"/>
        <end position="108"/>
    </location>
</feature>